<organism evidence="2 3">
    <name type="scientific">Adineta steineri</name>
    <dbReference type="NCBI Taxonomy" id="433720"/>
    <lineage>
        <taxon>Eukaryota</taxon>
        <taxon>Metazoa</taxon>
        <taxon>Spiralia</taxon>
        <taxon>Gnathifera</taxon>
        <taxon>Rotifera</taxon>
        <taxon>Eurotatoria</taxon>
        <taxon>Bdelloidea</taxon>
        <taxon>Adinetida</taxon>
        <taxon>Adinetidae</taxon>
        <taxon>Adineta</taxon>
    </lineage>
</organism>
<proteinExistence type="predicted"/>
<reference evidence="2" key="1">
    <citation type="submission" date="2021-02" db="EMBL/GenBank/DDBJ databases">
        <authorList>
            <person name="Nowell W R."/>
        </authorList>
    </citation>
    <scope>NUCLEOTIDE SEQUENCE</scope>
</reference>
<evidence type="ECO:0000313" key="2">
    <source>
        <dbReference type="EMBL" id="CAF1319251.1"/>
    </source>
</evidence>
<dbReference type="EMBL" id="CAJNOI010000002">
    <property type="protein sequence ID" value="CAF0724577.1"/>
    <property type="molecule type" value="Genomic_DNA"/>
</dbReference>
<dbReference type="EMBL" id="CAJNOM010000284">
    <property type="protein sequence ID" value="CAF1319251.1"/>
    <property type="molecule type" value="Genomic_DNA"/>
</dbReference>
<evidence type="ECO:0000313" key="3">
    <source>
        <dbReference type="Proteomes" id="UP000663832"/>
    </source>
</evidence>
<evidence type="ECO:0000313" key="1">
    <source>
        <dbReference type="EMBL" id="CAF0724577.1"/>
    </source>
</evidence>
<name>A0A815F098_9BILA</name>
<sequence>MCLLVTPYVYTSITVDDQYIPSNDLDTYGMQEHDVNNNQIITSRRAAHFIFPPTDFISPSSQSISYLDVIPTKRQSFGRKHHWDAFFGRRR</sequence>
<protein>
    <submittedName>
        <fullName evidence="2">Uncharacterized protein</fullName>
    </submittedName>
</protein>
<comment type="caution">
    <text evidence="2">The sequence shown here is derived from an EMBL/GenBank/DDBJ whole genome shotgun (WGS) entry which is preliminary data.</text>
</comment>
<dbReference type="Proteomes" id="UP000663832">
    <property type="component" value="Unassembled WGS sequence"/>
</dbReference>
<accession>A0A815F098</accession>
<keyword evidence="3" id="KW-1185">Reference proteome</keyword>
<dbReference type="Proteomes" id="UP000663877">
    <property type="component" value="Unassembled WGS sequence"/>
</dbReference>
<gene>
    <name evidence="1" type="ORF">BJG266_LOCUS605</name>
    <name evidence="2" type="ORF">QVE165_LOCUS32244</name>
</gene>
<dbReference type="AlphaFoldDB" id="A0A815F098"/>
<dbReference type="OrthoDB" id="9970520at2759"/>